<gene>
    <name evidence="3" type="ORF">SAMN05216333_11540</name>
</gene>
<dbReference type="STRING" id="42354.SAMN05216333_11540"/>
<dbReference type="NCBIfam" id="TIGR02595">
    <property type="entry name" value="PEP_CTERM"/>
    <property type="match status" value="1"/>
</dbReference>
<keyword evidence="4" id="KW-1185">Reference proteome</keyword>
<dbReference type="OrthoDB" id="8537107at2"/>
<reference evidence="4" key="1">
    <citation type="submission" date="2016-10" db="EMBL/GenBank/DDBJ databases">
        <authorList>
            <person name="Varghese N."/>
            <person name="Submissions S."/>
        </authorList>
    </citation>
    <scope>NUCLEOTIDE SEQUENCE [LARGE SCALE GENOMIC DNA]</scope>
    <source>
        <strain evidence="4">Nm76</strain>
    </source>
</reference>
<sequence length="189" mass="20787">MNKNKKISTAVGGLLLCASISANATLESRLGGLAYYDTETNLTWTTNPSPNGIRPWSEQLYFANNYVLDGISGWRMPTEREILDLFSSVTTCDIMNFFCVNKPDQPLHAVDYLFNSKLEKYGGLYRFESLEHILIEGTPDASLWPVHDGDVGLLSPVPEPSTYAMLLAGLGLIGISRIRNANINKAAIA</sequence>
<feature type="chain" id="PRO_5011559769" evidence="1">
    <location>
        <begin position="25"/>
        <end position="189"/>
    </location>
</feature>
<dbReference type="InterPro" id="IPR013424">
    <property type="entry name" value="Ice-binding_C"/>
</dbReference>
<dbReference type="EMBL" id="FODO01000015">
    <property type="protein sequence ID" value="SEO68612.1"/>
    <property type="molecule type" value="Genomic_DNA"/>
</dbReference>
<dbReference type="Proteomes" id="UP000198814">
    <property type="component" value="Unassembled WGS sequence"/>
</dbReference>
<evidence type="ECO:0000256" key="1">
    <source>
        <dbReference type="SAM" id="SignalP"/>
    </source>
</evidence>
<proteinExistence type="predicted"/>
<accession>A0A1H8RQI8</accession>
<evidence type="ECO:0000313" key="3">
    <source>
        <dbReference type="EMBL" id="SEO68612.1"/>
    </source>
</evidence>
<feature type="signal peptide" evidence="1">
    <location>
        <begin position="1"/>
        <end position="24"/>
    </location>
</feature>
<dbReference type="RefSeq" id="WP_090319923.1">
    <property type="nucleotide sequence ID" value="NZ_FNOE01000016.1"/>
</dbReference>
<name>A0A1H8RQI8_9PROT</name>
<evidence type="ECO:0000259" key="2">
    <source>
        <dbReference type="Pfam" id="PF07589"/>
    </source>
</evidence>
<organism evidence="3 4">
    <name type="scientific">Nitrosomonas oligotropha</name>
    <dbReference type="NCBI Taxonomy" id="42354"/>
    <lineage>
        <taxon>Bacteria</taxon>
        <taxon>Pseudomonadati</taxon>
        <taxon>Pseudomonadota</taxon>
        <taxon>Betaproteobacteria</taxon>
        <taxon>Nitrosomonadales</taxon>
        <taxon>Nitrosomonadaceae</taxon>
        <taxon>Nitrosomonas</taxon>
    </lineage>
</organism>
<feature type="domain" description="Ice-binding protein C-terminal" evidence="2">
    <location>
        <begin position="156"/>
        <end position="177"/>
    </location>
</feature>
<dbReference type="Pfam" id="PF07589">
    <property type="entry name" value="PEP-CTERM"/>
    <property type="match status" value="1"/>
</dbReference>
<evidence type="ECO:0000313" key="4">
    <source>
        <dbReference type="Proteomes" id="UP000198814"/>
    </source>
</evidence>
<keyword evidence="1" id="KW-0732">Signal</keyword>
<dbReference type="AlphaFoldDB" id="A0A1H8RQI8"/>
<protein>
    <submittedName>
        <fullName evidence="3">PEP-CTERM protein-sorting domain-containing protein</fullName>
    </submittedName>
</protein>